<keyword evidence="1" id="KW-0472">Membrane</keyword>
<dbReference type="OrthoDB" id="1755858at2"/>
<organism evidence="2 3">
    <name type="scientific">Romboutsia weinsteinii</name>
    <dbReference type="NCBI Taxonomy" id="2020949"/>
    <lineage>
        <taxon>Bacteria</taxon>
        <taxon>Bacillati</taxon>
        <taxon>Bacillota</taxon>
        <taxon>Clostridia</taxon>
        <taxon>Peptostreptococcales</taxon>
        <taxon>Peptostreptococcaceae</taxon>
        <taxon>Romboutsia</taxon>
    </lineage>
</organism>
<dbReference type="Proteomes" id="UP000215694">
    <property type="component" value="Unassembled WGS sequence"/>
</dbReference>
<keyword evidence="1" id="KW-0812">Transmembrane</keyword>
<feature type="transmembrane region" description="Helical" evidence="1">
    <location>
        <begin position="118"/>
        <end position="137"/>
    </location>
</feature>
<keyword evidence="3" id="KW-1185">Reference proteome</keyword>
<accession>A0A371J867</accession>
<keyword evidence="1" id="KW-1133">Transmembrane helix</keyword>
<protein>
    <submittedName>
        <fullName evidence="2">Uncharacterized protein</fullName>
    </submittedName>
</protein>
<dbReference type="RefSeq" id="WP_094366798.1">
    <property type="nucleotide sequence ID" value="NZ_NOJY02000004.1"/>
</dbReference>
<evidence type="ECO:0000313" key="2">
    <source>
        <dbReference type="EMBL" id="RDY28903.1"/>
    </source>
</evidence>
<feature type="transmembrane region" description="Helical" evidence="1">
    <location>
        <begin position="7"/>
        <end position="24"/>
    </location>
</feature>
<sequence>MNKDKFFDIYFKFLVLSFWPIFWYENQLILNTRTNFIIFITFSILYIIYILLFTYYGLNNSSIDKIVIYYRVSMLLAFIFTIISFLLFPTNPFFFILKIIFVFILLYISYIKVRRYKIEEGVVGILSALLMLAFALFY</sequence>
<feature type="transmembrane region" description="Helical" evidence="1">
    <location>
        <begin position="93"/>
        <end position="111"/>
    </location>
</feature>
<dbReference type="EMBL" id="NOJY02000004">
    <property type="protein sequence ID" value="RDY28903.1"/>
    <property type="molecule type" value="Genomic_DNA"/>
</dbReference>
<name>A0A371J867_9FIRM</name>
<evidence type="ECO:0000256" key="1">
    <source>
        <dbReference type="SAM" id="Phobius"/>
    </source>
</evidence>
<evidence type="ECO:0000313" key="3">
    <source>
        <dbReference type="Proteomes" id="UP000215694"/>
    </source>
</evidence>
<feature type="transmembrane region" description="Helical" evidence="1">
    <location>
        <begin position="68"/>
        <end position="87"/>
    </location>
</feature>
<comment type="caution">
    <text evidence="2">The sequence shown here is derived from an EMBL/GenBank/DDBJ whole genome shotgun (WGS) entry which is preliminary data.</text>
</comment>
<reference evidence="2 3" key="1">
    <citation type="journal article" date="2017" name="Genome Announc.">
        <title>Draft Genome Sequence of Romboutsia weinsteinii sp. nov. Strain CCRI-19649(T) Isolated from Surface Water.</title>
        <authorList>
            <person name="Maheux A.F."/>
            <person name="Boudreau D.K."/>
            <person name="Berube E."/>
            <person name="Boissinot M."/>
            <person name="Cantin P."/>
            <person name="Raymond F."/>
            <person name="Corbeil J."/>
            <person name="Omar R.F."/>
            <person name="Bergeron M.G."/>
        </authorList>
    </citation>
    <scope>NUCLEOTIDE SEQUENCE [LARGE SCALE GENOMIC DNA]</scope>
    <source>
        <strain evidence="2 3">CCRI-19649</strain>
    </source>
</reference>
<gene>
    <name evidence="2" type="ORF">CHL78_002995</name>
</gene>
<feature type="transmembrane region" description="Helical" evidence="1">
    <location>
        <begin position="36"/>
        <end position="56"/>
    </location>
</feature>
<dbReference type="AlphaFoldDB" id="A0A371J867"/>
<proteinExistence type="predicted"/>